<evidence type="ECO:0000256" key="7">
    <source>
        <dbReference type="RuleBase" id="RU363032"/>
    </source>
</evidence>
<dbReference type="Gene3D" id="1.10.3720.10">
    <property type="entry name" value="MetI-like"/>
    <property type="match status" value="1"/>
</dbReference>
<feature type="domain" description="ABC transmembrane type-1" evidence="8">
    <location>
        <begin position="51"/>
        <end position="231"/>
    </location>
</feature>
<evidence type="ECO:0000256" key="3">
    <source>
        <dbReference type="ARBA" id="ARBA00022475"/>
    </source>
</evidence>
<dbReference type="SUPFAM" id="SSF161098">
    <property type="entry name" value="MetI-like"/>
    <property type="match status" value="1"/>
</dbReference>
<keyword evidence="6 7" id="KW-0472">Membrane</keyword>
<dbReference type="EMBL" id="FQZP01000062">
    <property type="protein sequence ID" value="SHJ50332.1"/>
    <property type="molecule type" value="Genomic_DNA"/>
</dbReference>
<gene>
    <name evidence="9" type="ORF">SAMN05444373_106211</name>
</gene>
<sequence>MDWLPVGFSLAILVTWYVVVTWHDVPEFILPSPVKVIEELIGSWDLLLEHTLVTISEAFLGLFISIVLGTAIGFAMGYFETFRRMVYPLFVMTQTVPLFVLAPLFILWFGFGILPKIVVVFMVCFFPIAVTFAQGLVQSDSGMDDLLSVMGATRWKIFRISRIPQALPHLFSGLKIAATYGIVGAVLAEWVGAQKGLGVFMTRAMKSFRTGVLFADVLIIVLLSMLLYKAVEWVERIVCRNITNGGKIT</sequence>
<evidence type="ECO:0000256" key="6">
    <source>
        <dbReference type="ARBA" id="ARBA00023136"/>
    </source>
</evidence>
<keyword evidence="4 7" id="KW-0812">Transmembrane</keyword>
<comment type="subcellular location">
    <subcellularLocation>
        <location evidence="1 7">Cell membrane</location>
        <topology evidence="1 7">Multi-pass membrane protein</topology>
    </subcellularLocation>
</comment>
<evidence type="ECO:0000313" key="10">
    <source>
        <dbReference type="Proteomes" id="UP000324781"/>
    </source>
</evidence>
<keyword evidence="2 7" id="KW-0813">Transport</keyword>
<evidence type="ECO:0000313" key="9">
    <source>
        <dbReference type="EMBL" id="SHJ50332.1"/>
    </source>
</evidence>
<name>A0A1M6JUP5_9FIRM</name>
<feature type="transmembrane region" description="Helical" evidence="7">
    <location>
        <begin position="117"/>
        <end position="137"/>
    </location>
</feature>
<keyword evidence="5 7" id="KW-1133">Transmembrane helix</keyword>
<dbReference type="PANTHER" id="PTHR30151:SF20">
    <property type="entry name" value="ABC TRANSPORTER PERMEASE PROTEIN HI_0355-RELATED"/>
    <property type="match status" value="1"/>
</dbReference>
<reference evidence="9 10" key="1">
    <citation type="submission" date="2016-11" db="EMBL/GenBank/DDBJ databases">
        <authorList>
            <person name="Varghese N."/>
            <person name="Submissions S."/>
        </authorList>
    </citation>
    <scope>NUCLEOTIDE SEQUENCE [LARGE SCALE GENOMIC DNA]</scope>
    <source>
        <strain evidence="9 10">DSM 19027</strain>
    </source>
</reference>
<feature type="transmembrane region" description="Helical" evidence="7">
    <location>
        <begin position="86"/>
        <end position="111"/>
    </location>
</feature>
<accession>A0A1M6JUP5</accession>
<dbReference type="InterPro" id="IPR000515">
    <property type="entry name" value="MetI-like"/>
</dbReference>
<keyword evidence="3" id="KW-1003">Cell membrane</keyword>
<proteinExistence type="inferred from homology"/>
<dbReference type="PANTHER" id="PTHR30151">
    <property type="entry name" value="ALKANE SULFONATE ABC TRANSPORTER-RELATED, MEMBRANE SUBUNIT"/>
    <property type="match status" value="1"/>
</dbReference>
<feature type="transmembrane region" description="Helical" evidence="7">
    <location>
        <begin position="208"/>
        <end position="228"/>
    </location>
</feature>
<dbReference type="GO" id="GO:0005886">
    <property type="term" value="C:plasma membrane"/>
    <property type="evidence" value="ECO:0007669"/>
    <property type="project" value="UniProtKB-SubCell"/>
</dbReference>
<organism evidence="9 10">
    <name type="scientific">Thermoclostridium caenicola</name>
    <dbReference type="NCBI Taxonomy" id="659425"/>
    <lineage>
        <taxon>Bacteria</taxon>
        <taxon>Bacillati</taxon>
        <taxon>Bacillota</taxon>
        <taxon>Clostridia</taxon>
        <taxon>Eubacteriales</taxon>
        <taxon>Oscillospiraceae</taxon>
        <taxon>Thermoclostridium</taxon>
    </lineage>
</organism>
<protein>
    <submittedName>
        <fullName evidence="9">ABC-type nitrate/sulfonate/bicarbonate transport system, permease component</fullName>
    </submittedName>
</protein>
<dbReference type="CDD" id="cd06261">
    <property type="entry name" value="TM_PBP2"/>
    <property type="match status" value="1"/>
</dbReference>
<dbReference type="PROSITE" id="PS50928">
    <property type="entry name" value="ABC_TM1"/>
    <property type="match status" value="1"/>
</dbReference>
<dbReference type="Proteomes" id="UP000324781">
    <property type="component" value="Unassembled WGS sequence"/>
</dbReference>
<comment type="similarity">
    <text evidence="7">Belongs to the binding-protein-dependent transport system permease family.</text>
</comment>
<evidence type="ECO:0000256" key="4">
    <source>
        <dbReference type="ARBA" id="ARBA00022692"/>
    </source>
</evidence>
<evidence type="ECO:0000256" key="2">
    <source>
        <dbReference type="ARBA" id="ARBA00022448"/>
    </source>
</evidence>
<evidence type="ECO:0000259" key="8">
    <source>
        <dbReference type="PROSITE" id="PS50928"/>
    </source>
</evidence>
<dbReference type="InterPro" id="IPR035906">
    <property type="entry name" value="MetI-like_sf"/>
</dbReference>
<dbReference type="AlphaFoldDB" id="A0A1M6JUP5"/>
<keyword evidence="10" id="KW-1185">Reference proteome</keyword>
<dbReference type="Pfam" id="PF00528">
    <property type="entry name" value="BPD_transp_1"/>
    <property type="match status" value="1"/>
</dbReference>
<dbReference type="GO" id="GO:0055085">
    <property type="term" value="P:transmembrane transport"/>
    <property type="evidence" value="ECO:0007669"/>
    <property type="project" value="InterPro"/>
</dbReference>
<feature type="transmembrane region" description="Helical" evidence="7">
    <location>
        <begin position="166"/>
        <end position="188"/>
    </location>
</feature>
<evidence type="ECO:0000256" key="5">
    <source>
        <dbReference type="ARBA" id="ARBA00022989"/>
    </source>
</evidence>
<evidence type="ECO:0000256" key="1">
    <source>
        <dbReference type="ARBA" id="ARBA00004651"/>
    </source>
</evidence>
<feature type="transmembrane region" description="Helical" evidence="7">
    <location>
        <begin position="58"/>
        <end position="79"/>
    </location>
</feature>